<dbReference type="RefSeq" id="WP_263711469.1">
    <property type="nucleotide sequence ID" value="NZ_JAOWKX010000002.1"/>
</dbReference>
<gene>
    <name evidence="10" type="ORF">OE749_06115</name>
</gene>
<dbReference type="NCBIfam" id="NF002493">
    <property type="entry name" value="PRK01816.1"/>
    <property type="match status" value="1"/>
</dbReference>
<keyword evidence="4" id="KW-1003">Cell membrane</keyword>
<keyword evidence="11" id="KW-1185">Reference proteome</keyword>
<feature type="transmembrane region" description="Helical" evidence="9">
    <location>
        <begin position="68"/>
        <end position="88"/>
    </location>
</feature>
<evidence type="ECO:0000256" key="6">
    <source>
        <dbReference type="ARBA" id="ARBA00022692"/>
    </source>
</evidence>
<proteinExistence type="inferred from homology"/>
<evidence type="ECO:0000256" key="2">
    <source>
        <dbReference type="ARBA" id="ARBA00009474"/>
    </source>
</evidence>
<sequence>MSQSLSFTLRDGQDYMQLWPNQKALYALFPENRVIAATKLGIKVMPPIAIVVTAAFVSFYGVDFLPQALTLGLFFVSLPLQGLMWLGYRSQQPLPPSTRAWYADVHQKMLAEGCRVEAVKSRPRYKELAILLKTAFDELDKVFVKQWL</sequence>
<name>A0ABT3A6F0_9ALTE</name>
<keyword evidence="7 9" id="KW-1133">Transmembrane helix</keyword>
<evidence type="ECO:0000256" key="3">
    <source>
        <dbReference type="ARBA" id="ARBA00018831"/>
    </source>
</evidence>
<evidence type="ECO:0000256" key="1">
    <source>
        <dbReference type="ARBA" id="ARBA00004429"/>
    </source>
</evidence>
<evidence type="ECO:0000313" key="10">
    <source>
        <dbReference type="EMBL" id="MCV2884264.1"/>
    </source>
</evidence>
<comment type="caution">
    <text evidence="10">The sequence shown here is derived from an EMBL/GenBank/DDBJ whole genome shotgun (WGS) entry which is preliminary data.</text>
</comment>
<reference evidence="10 11" key="1">
    <citation type="submission" date="2022-10" db="EMBL/GenBank/DDBJ databases">
        <title>Aestuariibacter sp. AA17 isolated from Montipora capitata coral fragment.</title>
        <authorList>
            <person name="Emsley S.A."/>
            <person name="Pfannmuller K.M."/>
            <person name="Loughran R.M."/>
            <person name="Shlafstein M."/>
            <person name="Papke E."/>
            <person name="Saw J.H."/>
            <person name="Ushijima B."/>
            <person name="Videau P."/>
        </authorList>
    </citation>
    <scope>NUCLEOTIDE SEQUENCE [LARGE SCALE GENOMIC DNA]</scope>
    <source>
        <strain evidence="10 11">AA17</strain>
    </source>
</reference>
<dbReference type="Proteomes" id="UP001652504">
    <property type="component" value="Unassembled WGS sequence"/>
</dbReference>
<protein>
    <recommendedName>
        <fullName evidence="3">UPF0208 membrane protein YfbV</fullName>
    </recommendedName>
</protein>
<dbReference type="Pfam" id="PF04217">
    <property type="entry name" value="DUF412"/>
    <property type="match status" value="1"/>
</dbReference>
<dbReference type="EMBL" id="JAOWKX010000002">
    <property type="protein sequence ID" value="MCV2884264.1"/>
    <property type="molecule type" value="Genomic_DNA"/>
</dbReference>
<feature type="transmembrane region" description="Helical" evidence="9">
    <location>
        <begin position="40"/>
        <end position="62"/>
    </location>
</feature>
<dbReference type="InterPro" id="IPR007334">
    <property type="entry name" value="UPF0208"/>
</dbReference>
<comment type="subcellular location">
    <subcellularLocation>
        <location evidence="1">Cell inner membrane</location>
        <topology evidence="1">Multi-pass membrane protein</topology>
    </subcellularLocation>
</comment>
<evidence type="ECO:0000313" key="11">
    <source>
        <dbReference type="Proteomes" id="UP001652504"/>
    </source>
</evidence>
<evidence type="ECO:0000256" key="5">
    <source>
        <dbReference type="ARBA" id="ARBA00022519"/>
    </source>
</evidence>
<keyword evidence="5" id="KW-0997">Cell inner membrane</keyword>
<comment type="similarity">
    <text evidence="2">Belongs to the UPF0208 family.</text>
</comment>
<keyword evidence="6 9" id="KW-0812">Transmembrane</keyword>
<evidence type="ECO:0000256" key="7">
    <source>
        <dbReference type="ARBA" id="ARBA00022989"/>
    </source>
</evidence>
<keyword evidence="8 9" id="KW-0472">Membrane</keyword>
<evidence type="ECO:0000256" key="9">
    <source>
        <dbReference type="SAM" id="Phobius"/>
    </source>
</evidence>
<evidence type="ECO:0000256" key="4">
    <source>
        <dbReference type="ARBA" id="ARBA00022475"/>
    </source>
</evidence>
<organism evidence="10 11">
    <name type="scientific">Fluctibacter corallii</name>
    <dbReference type="NCBI Taxonomy" id="2984329"/>
    <lineage>
        <taxon>Bacteria</taxon>
        <taxon>Pseudomonadati</taxon>
        <taxon>Pseudomonadota</taxon>
        <taxon>Gammaproteobacteria</taxon>
        <taxon>Alteromonadales</taxon>
        <taxon>Alteromonadaceae</taxon>
        <taxon>Fluctibacter</taxon>
    </lineage>
</organism>
<accession>A0ABT3A6F0</accession>
<evidence type="ECO:0000256" key="8">
    <source>
        <dbReference type="ARBA" id="ARBA00023136"/>
    </source>
</evidence>